<feature type="compositionally biased region" description="Low complexity" evidence="1">
    <location>
        <begin position="368"/>
        <end position="384"/>
    </location>
</feature>
<feature type="region of interest" description="Disordered" evidence="1">
    <location>
        <begin position="368"/>
        <end position="421"/>
    </location>
</feature>
<accession>A0A7J7JB03</accession>
<evidence type="ECO:0000259" key="2">
    <source>
        <dbReference type="PROSITE" id="PS50004"/>
    </source>
</evidence>
<organism evidence="3 4">
    <name type="scientific">Bugula neritina</name>
    <name type="common">Brown bryozoan</name>
    <name type="synonym">Sertularia neritina</name>
    <dbReference type="NCBI Taxonomy" id="10212"/>
    <lineage>
        <taxon>Eukaryota</taxon>
        <taxon>Metazoa</taxon>
        <taxon>Spiralia</taxon>
        <taxon>Lophotrochozoa</taxon>
        <taxon>Bryozoa</taxon>
        <taxon>Gymnolaemata</taxon>
        <taxon>Cheilostomatida</taxon>
        <taxon>Flustrina</taxon>
        <taxon>Buguloidea</taxon>
        <taxon>Bugulidae</taxon>
        <taxon>Bugula</taxon>
    </lineage>
</organism>
<proteinExistence type="predicted"/>
<dbReference type="AlphaFoldDB" id="A0A7J7JB03"/>
<feature type="region of interest" description="Disordered" evidence="1">
    <location>
        <begin position="196"/>
        <end position="293"/>
    </location>
</feature>
<sequence>MNDESVKVKFGACGFLSKFLCEFCSSIQQKIMMEMVNTYGQIQLSVRADNETTISVHVVKAAYLKSSLPFANATVAAGLIPVTDGCRRNPQTSTVVCSNNPSFNEILTVDIGRRTGRSRLFVAVWCKQSDRKSMELIGAMSFSLKQCLTQPFSGWYYLLEEHLGMSKSLQCGSPSDPPTGRRLQSEEMLYQNTTETHYKQPRRFPLSSLQPHNLPDRPGVHGTETYSRCRVRKLRASKEPPSDSQPSSRDRPSSRTRSPHTQLSSRAPAMDNRRSYRAPAPDSRPPPVPGVSQCWTTQGDVYTESERIYHTAGHYGTYTTSVDNTGSLDRRYKQPSQSLYKLPARRDVGSEEHLYMNMQELARFDQPVSVTGSHDSSCSSSRSSLLDDLRSVQSSTRSSTIGSARESVRSGSVRSGSIRGSSVRSMYAYKGDALYKKTSEGLIKVGESSH</sequence>
<evidence type="ECO:0000313" key="3">
    <source>
        <dbReference type="EMBL" id="KAF6022811.1"/>
    </source>
</evidence>
<dbReference type="Gene3D" id="2.60.40.150">
    <property type="entry name" value="C2 domain"/>
    <property type="match status" value="1"/>
</dbReference>
<evidence type="ECO:0000313" key="4">
    <source>
        <dbReference type="Proteomes" id="UP000593567"/>
    </source>
</evidence>
<dbReference type="EMBL" id="VXIV02002801">
    <property type="protein sequence ID" value="KAF6022811.1"/>
    <property type="molecule type" value="Genomic_DNA"/>
</dbReference>
<feature type="compositionally biased region" description="Low complexity" evidence="1">
    <location>
        <begin position="402"/>
        <end position="421"/>
    </location>
</feature>
<name>A0A7J7JB03_BUGNE</name>
<protein>
    <submittedName>
        <fullName evidence="3">RGS3</fullName>
    </submittedName>
</protein>
<feature type="domain" description="C2" evidence="2">
    <location>
        <begin position="38"/>
        <end position="156"/>
    </location>
</feature>
<dbReference type="InterPro" id="IPR035892">
    <property type="entry name" value="C2_domain_sf"/>
</dbReference>
<gene>
    <name evidence="3" type="ORF">EB796_018879</name>
</gene>
<dbReference type="OrthoDB" id="196547at2759"/>
<dbReference type="SUPFAM" id="SSF49562">
    <property type="entry name" value="C2 domain (Calcium/lipid-binding domain, CaLB)"/>
    <property type="match status" value="1"/>
</dbReference>
<keyword evidence="4" id="KW-1185">Reference proteome</keyword>
<evidence type="ECO:0000256" key="1">
    <source>
        <dbReference type="SAM" id="MobiDB-lite"/>
    </source>
</evidence>
<dbReference type="Pfam" id="PF00168">
    <property type="entry name" value="C2"/>
    <property type="match status" value="1"/>
</dbReference>
<dbReference type="Proteomes" id="UP000593567">
    <property type="component" value="Unassembled WGS sequence"/>
</dbReference>
<dbReference type="InterPro" id="IPR000008">
    <property type="entry name" value="C2_dom"/>
</dbReference>
<comment type="caution">
    <text evidence="3">The sequence shown here is derived from an EMBL/GenBank/DDBJ whole genome shotgun (WGS) entry which is preliminary data.</text>
</comment>
<dbReference type="PROSITE" id="PS50004">
    <property type="entry name" value="C2"/>
    <property type="match status" value="1"/>
</dbReference>
<dbReference type="SMART" id="SM00239">
    <property type="entry name" value="C2"/>
    <property type="match status" value="1"/>
</dbReference>
<reference evidence="3" key="1">
    <citation type="submission" date="2020-06" db="EMBL/GenBank/DDBJ databases">
        <title>Draft genome of Bugula neritina, a colonial animal packing powerful symbionts and potential medicines.</title>
        <authorList>
            <person name="Rayko M."/>
        </authorList>
    </citation>
    <scope>NUCLEOTIDE SEQUENCE [LARGE SCALE GENOMIC DNA]</scope>
    <source>
        <strain evidence="3">Kwan_BN1</strain>
    </source>
</reference>